<dbReference type="EMBL" id="JBFRUW010000050">
    <property type="protein sequence ID" value="MFA0569347.1"/>
    <property type="molecule type" value="Genomic_DNA"/>
</dbReference>
<keyword evidence="4" id="KW-1185">Reference proteome</keyword>
<dbReference type="Pfam" id="PF13643">
    <property type="entry name" value="DUF4145"/>
    <property type="match status" value="1"/>
</dbReference>
<comment type="caution">
    <text evidence="3">The sequence shown here is derived from an EMBL/GenBank/DDBJ whole genome shotgun (WGS) entry which is preliminary data.</text>
</comment>
<proteinExistence type="predicted"/>
<evidence type="ECO:0000259" key="2">
    <source>
        <dbReference type="Pfam" id="PF13643"/>
    </source>
</evidence>
<gene>
    <name evidence="3" type="ORF">AB4566_13820</name>
</gene>
<dbReference type="RefSeq" id="WP_372266473.1">
    <property type="nucleotide sequence ID" value="NZ_JBFRUW010000050.1"/>
</dbReference>
<organism evidence="3 4">
    <name type="scientific">Vibrio gallaecicus</name>
    <dbReference type="NCBI Taxonomy" id="552386"/>
    <lineage>
        <taxon>Bacteria</taxon>
        <taxon>Pseudomonadati</taxon>
        <taxon>Pseudomonadota</taxon>
        <taxon>Gammaproteobacteria</taxon>
        <taxon>Vibrionales</taxon>
        <taxon>Vibrionaceae</taxon>
        <taxon>Vibrio</taxon>
    </lineage>
</organism>
<evidence type="ECO:0000313" key="3">
    <source>
        <dbReference type="EMBL" id="MFA0569347.1"/>
    </source>
</evidence>
<feature type="region of interest" description="Disordered" evidence="1">
    <location>
        <begin position="511"/>
        <end position="535"/>
    </location>
</feature>
<dbReference type="Proteomes" id="UP001570417">
    <property type="component" value="Unassembled WGS sequence"/>
</dbReference>
<evidence type="ECO:0000313" key="4">
    <source>
        <dbReference type="Proteomes" id="UP001570417"/>
    </source>
</evidence>
<accession>A0ABV4NDK5</accession>
<protein>
    <submittedName>
        <fullName evidence="3">DUF4145 domain-containing protein</fullName>
    </submittedName>
</protein>
<dbReference type="InterPro" id="IPR025285">
    <property type="entry name" value="DUF4145"/>
</dbReference>
<sequence>MQTQTHFENENKDNFACLKDGLGELYKQAVLAERYYFTDPQSSMAKIRLFVELACHELGKHFKLRPPVHGDLSNKIKMLQASNCIEEWVIGEMHALRHDGNRSVHMTEVNGAYIAEMKVSRTRMKQHMSSVFEIANYVGQTILGNSQQNYDAWQEPTPCELSSFVTDALKGSKEASYYLASKFYSELLEMSEQTGKSRWWQKEQYLDKQADLSYWLEKTHRQGHPQSWLLFAKCYANKLLQEEATRNTKTCFKLALKADEEGEVVFEFGSYLLKHEETKLDEDYIRQAAEQGYHQALSFELDVAFRAGGDKESWVERSIEYRLPEAFTADAFLKLEAYESEPTEESLKALRSALVAAQSRRVPGIALLKSYVDLTVYAEQQRDKAARNQSIQVMVDSYESFPAYLDVELRLFNQITQNDKHYDLMIEVYHQAILQANDELEEANVKYTMVKHALIKAGEKFKMRDGVKTPKPIPTLLQEAAYAGHSEARAYVNSAEGKAVLKSIGFSNQGKMQRNAAEKVKNKRKRKLAKKAKRK</sequence>
<evidence type="ECO:0000256" key="1">
    <source>
        <dbReference type="SAM" id="MobiDB-lite"/>
    </source>
</evidence>
<reference evidence="3 4" key="1">
    <citation type="journal article" date="2024" name="ISME J.">
        <title>Tailless and filamentous prophages are predominant in marine Vibrio.</title>
        <authorList>
            <person name="Steensen K."/>
            <person name="Seneca J."/>
            <person name="Bartlau N."/>
            <person name="Yu X.A."/>
            <person name="Hussain F.A."/>
            <person name="Polz M.F."/>
        </authorList>
    </citation>
    <scope>NUCLEOTIDE SEQUENCE [LARGE SCALE GENOMIC DNA]</scope>
    <source>
        <strain evidence="3 4">10N.222.51.A1</strain>
    </source>
</reference>
<feature type="domain" description="DUF4145" evidence="2">
    <location>
        <begin position="32"/>
        <end position="106"/>
    </location>
</feature>
<name>A0ABV4NDK5_9VIBR</name>
<feature type="compositionally biased region" description="Basic residues" evidence="1">
    <location>
        <begin position="521"/>
        <end position="535"/>
    </location>
</feature>